<evidence type="ECO:0000256" key="9">
    <source>
        <dbReference type="ARBA" id="ARBA00023237"/>
    </source>
</evidence>
<evidence type="ECO:0000256" key="12">
    <source>
        <dbReference type="SAM" id="SignalP"/>
    </source>
</evidence>
<evidence type="ECO:0000313" key="16">
    <source>
        <dbReference type="Proteomes" id="UP000571701"/>
    </source>
</evidence>
<feature type="domain" description="TonB-dependent receptor-like beta-barrel" evidence="13">
    <location>
        <begin position="231"/>
        <end position="632"/>
    </location>
</feature>
<evidence type="ECO:0000256" key="3">
    <source>
        <dbReference type="ARBA" id="ARBA00022448"/>
    </source>
</evidence>
<evidence type="ECO:0000259" key="13">
    <source>
        <dbReference type="Pfam" id="PF00593"/>
    </source>
</evidence>
<keyword evidence="3 10" id="KW-0813">Transport</keyword>
<dbReference type="InterPro" id="IPR000531">
    <property type="entry name" value="Beta-barrel_TonB"/>
</dbReference>
<proteinExistence type="inferred from homology"/>
<dbReference type="Gene3D" id="2.40.170.20">
    <property type="entry name" value="TonB-dependent receptor, beta-barrel domain"/>
    <property type="match status" value="1"/>
</dbReference>
<organism evidence="15 16">
    <name type="scientific">Vibrio marinisediminis</name>
    <dbReference type="NCBI Taxonomy" id="2758441"/>
    <lineage>
        <taxon>Bacteria</taxon>
        <taxon>Pseudomonadati</taxon>
        <taxon>Pseudomonadota</taxon>
        <taxon>Gammaproteobacteria</taxon>
        <taxon>Vibrionales</taxon>
        <taxon>Vibrionaceae</taxon>
        <taxon>Vibrio</taxon>
    </lineage>
</organism>
<evidence type="ECO:0000256" key="11">
    <source>
        <dbReference type="RuleBase" id="RU003357"/>
    </source>
</evidence>
<dbReference type="Proteomes" id="UP000571701">
    <property type="component" value="Unassembled WGS sequence"/>
</dbReference>
<dbReference type="CDD" id="cd01347">
    <property type="entry name" value="ligand_gated_channel"/>
    <property type="match status" value="1"/>
</dbReference>
<dbReference type="GO" id="GO:0015344">
    <property type="term" value="F:siderophore uptake transmembrane transporter activity"/>
    <property type="evidence" value="ECO:0007669"/>
    <property type="project" value="TreeGrafter"/>
</dbReference>
<dbReference type="Pfam" id="PF00593">
    <property type="entry name" value="TonB_dep_Rec_b-barrel"/>
    <property type="match status" value="1"/>
</dbReference>
<keyword evidence="12" id="KW-0732">Signal</keyword>
<feature type="chain" id="PRO_5030527603" evidence="12">
    <location>
        <begin position="29"/>
        <end position="669"/>
    </location>
</feature>
<evidence type="ECO:0000256" key="5">
    <source>
        <dbReference type="ARBA" id="ARBA00022692"/>
    </source>
</evidence>
<dbReference type="InterPro" id="IPR037066">
    <property type="entry name" value="Plug_dom_sf"/>
</dbReference>
<evidence type="ECO:0000313" key="15">
    <source>
        <dbReference type="EMBL" id="MBA5763273.1"/>
    </source>
</evidence>
<reference evidence="15 16" key="1">
    <citation type="submission" date="2020-07" db="EMBL/GenBank/DDBJ databases">
        <title>Vibrio marinisediminis sp. nov., isolated from marine sediment.</title>
        <authorList>
            <person name="Ji X."/>
        </authorList>
    </citation>
    <scope>NUCLEOTIDE SEQUENCE [LARGE SCALE GENOMIC DNA]</scope>
    <source>
        <strain evidence="15 16">404</strain>
    </source>
</reference>
<comment type="similarity">
    <text evidence="2 10 11">Belongs to the TonB-dependent receptor family.</text>
</comment>
<dbReference type="AlphaFoldDB" id="A0A7W2FS71"/>
<gene>
    <name evidence="15" type="ORF">H2O73_12995</name>
</gene>
<dbReference type="NCBIfam" id="TIGR01783">
    <property type="entry name" value="TonB-siderophor"/>
    <property type="match status" value="1"/>
</dbReference>
<evidence type="ECO:0000256" key="8">
    <source>
        <dbReference type="ARBA" id="ARBA00023170"/>
    </source>
</evidence>
<keyword evidence="16" id="KW-1185">Reference proteome</keyword>
<feature type="domain" description="TonB-dependent receptor plug" evidence="14">
    <location>
        <begin position="45"/>
        <end position="138"/>
    </location>
</feature>
<keyword evidence="6 11" id="KW-0798">TonB box</keyword>
<dbReference type="SUPFAM" id="SSF56935">
    <property type="entry name" value="Porins"/>
    <property type="match status" value="1"/>
</dbReference>
<dbReference type="RefSeq" id="WP_182109286.1">
    <property type="nucleotide sequence ID" value="NZ_JACFYF010000007.1"/>
</dbReference>
<evidence type="ECO:0000259" key="14">
    <source>
        <dbReference type="Pfam" id="PF07715"/>
    </source>
</evidence>
<keyword evidence="9 10" id="KW-0998">Cell outer membrane</keyword>
<keyword evidence="7 10" id="KW-0472">Membrane</keyword>
<dbReference type="InterPro" id="IPR039426">
    <property type="entry name" value="TonB-dep_rcpt-like"/>
</dbReference>
<dbReference type="GO" id="GO:0044718">
    <property type="term" value="P:siderophore transmembrane transport"/>
    <property type="evidence" value="ECO:0007669"/>
    <property type="project" value="TreeGrafter"/>
</dbReference>
<dbReference type="Pfam" id="PF07715">
    <property type="entry name" value="Plug"/>
    <property type="match status" value="1"/>
</dbReference>
<feature type="signal peptide" evidence="12">
    <location>
        <begin position="1"/>
        <end position="28"/>
    </location>
</feature>
<evidence type="ECO:0000256" key="7">
    <source>
        <dbReference type="ARBA" id="ARBA00023136"/>
    </source>
</evidence>
<protein>
    <submittedName>
        <fullName evidence="15">TonB-dependent siderophore receptor</fullName>
    </submittedName>
</protein>
<keyword evidence="8 15" id="KW-0675">Receptor</keyword>
<evidence type="ECO:0000256" key="6">
    <source>
        <dbReference type="ARBA" id="ARBA00023077"/>
    </source>
</evidence>
<keyword evidence="4 10" id="KW-1134">Transmembrane beta strand</keyword>
<evidence type="ECO:0000256" key="4">
    <source>
        <dbReference type="ARBA" id="ARBA00022452"/>
    </source>
</evidence>
<evidence type="ECO:0000256" key="2">
    <source>
        <dbReference type="ARBA" id="ARBA00009810"/>
    </source>
</evidence>
<accession>A0A7W2FS71</accession>
<comment type="subcellular location">
    <subcellularLocation>
        <location evidence="1 10">Cell outer membrane</location>
        <topology evidence="1 10">Multi-pass membrane protein</topology>
    </subcellularLocation>
</comment>
<keyword evidence="5 10" id="KW-0812">Transmembrane</keyword>
<sequence length="669" mass="74376">MESQIHAPIKRSIICLSIGAALANPALAQIPQSDIEDIVVWGTKVSSNTESIFADDMSLKQADHMSDLLRDIPGVDVGGTHSVNQRITIRGLGETELDIRLDGASQHANMFHHIGNLTLNPDILKSADIQVGNNSVTQSGLGGSVYFETKDARDLLRYDEDFGARIYGGYASNDNQQGSLTLYGLLSENVDAMVYGHYVTRDDFKDGDGNQTFGSEGDVYNILTKIGYQLGEVHRLEFSYDLYRDSGDYSPRPDMSGSANKGLSNDLLIPTNYDRDTFTLSYELNAEKHQGKVTLYNTETQIIRDESVMAAGRWHPNRLYENTAKNQNFGLNGKFQSDLAIAQLDNRMTYGFDYIDKTTASYYGASKYVEESTVSTAVFVEDQLFLTDSFSITAGLRYDDYKRKAVTATDNFDAVTWALATEWQIAQDWTLFASTRSLFKGPELLETFIAYQKVAFLDEGLRAETGQNTQGGIRFDKQVRAHSFGANLTVFQTDIDDYIADKPQGTPTTYLIYNLGDVEIKGFEASASYGYQNFNSKLSYSKSDTKNSLNGDPVAGGNGRSIDMGDSIALAFDYQSDSLDSVFGWTSIFVREEDNVFDGQPAKESYNVHNLYAQWVPSHIDGLSVTFGIDNVFDELYTSHASRSGTRFTTTFDDYEPGRSYKLSAAYQF</sequence>
<dbReference type="GO" id="GO:0009279">
    <property type="term" value="C:cell outer membrane"/>
    <property type="evidence" value="ECO:0007669"/>
    <property type="project" value="UniProtKB-SubCell"/>
</dbReference>
<name>A0A7W2FS71_9VIBR</name>
<dbReference type="PROSITE" id="PS52016">
    <property type="entry name" value="TONB_DEPENDENT_REC_3"/>
    <property type="match status" value="1"/>
</dbReference>
<evidence type="ECO:0000256" key="10">
    <source>
        <dbReference type="PROSITE-ProRule" id="PRU01360"/>
    </source>
</evidence>
<evidence type="ECO:0000256" key="1">
    <source>
        <dbReference type="ARBA" id="ARBA00004571"/>
    </source>
</evidence>
<dbReference type="Gene3D" id="2.170.130.10">
    <property type="entry name" value="TonB-dependent receptor, plug domain"/>
    <property type="match status" value="1"/>
</dbReference>
<dbReference type="InterPro" id="IPR012910">
    <property type="entry name" value="Plug_dom"/>
</dbReference>
<comment type="caution">
    <text evidence="15">The sequence shown here is derived from an EMBL/GenBank/DDBJ whole genome shotgun (WGS) entry which is preliminary data.</text>
</comment>
<dbReference type="EMBL" id="JACFYF010000007">
    <property type="protein sequence ID" value="MBA5763273.1"/>
    <property type="molecule type" value="Genomic_DNA"/>
</dbReference>
<dbReference type="PANTHER" id="PTHR30069">
    <property type="entry name" value="TONB-DEPENDENT OUTER MEMBRANE RECEPTOR"/>
    <property type="match status" value="1"/>
</dbReference>
<dbReference type="GO" id="GO:0038023">
    <property type="term" value="F:signaling receptor activity"/>
    <property type="evidence" value="ECO:0007669"/>
    <property type="project" value="InterPro"/>
</dbReference>
<dbReference type="InterPro" id="IPR036942">
    <property type="entry name" value="Beta-barrel_TonB_sf"/>
</dbReference>
<dbReference type="PANTHER" id="PTHR30069:SF41">
    <property type="entry name" value="HEME_HEMOPEXIN UTILIZATION PROTEIN C"/>
    <property type="match status" value="1"/>
</dbReference>
<dbReference type="InterPro" id="IPR010105">
    <property type="entry name" value="TonB_sidphr_rcpt"/>
</dbReference>